<dbReference type="GO" id="GO:0005524">
    <property type="term" value="F:ATP binding"/>
    <property type="evidence" value="ECO:0007669"/>
    <property type="project" value="InterPro"/>
</dbReference>
<dbReference type="GO" id="GO:0016301">
    <property type="term" value="F:kinase activity"/>
    <property type="evidence" value="ECO:0007669"/>
    <property type="project" value="InterPro"/>
</dbReference>
<dbReference type="AlphaFoldDB" id="A0A1Y0IJ73"/>
<keyword evidence="3" id="KW-1185">Reference proteome</keyword>
<protein>
    <recommendedName>
        <fullName evidence="1">Pyruvate phosphate dikinase AMP/ATP-binding domain-containing protein</fullName>
    </recommendedName>
</protein>
<evidence type="ECO:0000313" key="3">
    <source>
        <dbReference type="Proteomes" id="UP000195437"/>
    </source>
</evidence>
<evidence type="ECO:0000313" key="2">
    <source>
        <dbReference type="EMBL" id="ARU60360.1"/>
    </source>
</evidence>
<dbReference type="Gene3D" id="3.30.470.20">
    <property type="entry name" value="ATP-grasp fold, B domain"/>
    <property type="match status" value="1"/>
</dbReference>
<dbReference type="Gene3D" id="3.30.1490.20">
    <property type="entry name" value="ATP-grasp fold, A domain"/>
    <property type="match status" value="1"/>
</dbReference>
<dbReference type="Pfam" id="PF01326">
    <property type="entry name" value="PPDK_N"/>
    <property type="match status" value="1"/>
</dbReference>
<name>A0A1Y0IJ73_9BACL</name>
<dbReference type="InterPro" id="IPR013815">
    <property type="entry name" value="ATP_grasp_subdomain_1"/>
</dbReference>
<dbReference type="OrthoDB" id="9765468at2"/>
<gene>
    <name evidence="2" type="ORF">CBW65_04235</name>
</gene>
<dbReference type="PANTHER" id="PTHR43615:SF1">
    <property type="entry name" value="PPDK_N DOMAIN-CONTAINING PROTEIN"/>
    <property type="match status" value="1"/>
</dbReference>
<dbReference type="Proteomes" id="UP000195437">
    <property type="component" value="Chromosome"/>
</dbReference>
<accession>A0A1Y0IJ73</accession>
<dbReference type="RefSeq" id="WP_087455750.1">
    <property type="nucleotide sequence ID" value="NZ_CP021434.1"/>
</dbReference>
<dbReference type="EMBL" id="CP021434">
    <property type="protein sequence ID" value="ARU60360.1"/>
    <property type="molecule type" value="Genomic_DNA"/>
</dbReference>
<reference evidence="3" key="1">
    <citation type="submission" date="2017-05" db="EMBL/GenBank/DDBJ databases">
        <authorList>
            <person name="Sung H."/>
        </authorList>
    </citation>
    <scope>NUCLEOTIDE SEQUENCE [LARGE SCALE GENOMIC DNA]</scope>
    <source>
        <strain evidence="3">AR23208</strain>
    </source>
</reference>
<feature type="domain" description="Pyruvate phosphate dikinase AMP/ATP-binding" evidence="1">
    <location>
        <begin position="15"/>
        <end position="292"/>
    </location>
</feature>
<dbReference type="InterPro" id="IPR002192">
    <property type="entry name" value="PPDK_AMP/ATP-bd"/>
</dbReference>
<organism evidence="2 3">
    <name type="scientific">Tumebacillus avium</name>
    <dbReference type="NCBI Taxonomy" id="1903704"/>
    <lineage>
        <taxon>Bacteria</taxon>
        <taxon>Bacillati</taxon>
        <taxon>Bacillota</taxon>
        <taxon>Bacilli</taxon>
        <taxon>Bacillales</taxon>
        <taxon>Alicyclobacillaceae</taxon>
        <taxon>Tumebacillus</taxon>
    </lineage>
</organism>
<dbReference type="SUPFAM" id="SSF56059">
    <property type="entry name" value="Glutathione synthetase ATP-binding domain-like"/>
    <property type="match status" value="1"/>
</dbReference>
<dbReference type="KEGG" id="tum:CBW65_04235"/>
<dbReference type="InterPro" id="IPR051549">
    <property type="entry name" value="PEP_Utilizing_Enz"/>
</dbReference>
<dbReference type="PANTHER" id="PTHR43615">
    <property type="entry name" value="PHOSPHOENOLPYRUVATE SYNTHASE-RELATED"/>
    <property type="match status" value="1"/>
</dbReference>
<sequence length="292" mass="31513">MNVINLSALKGVSVQRVGSKARNLGAMLDQGLPVPPGFVVTVDAFQTFLRGHAAESAETEAEFLAAPIPAQIAAEIAEQYKALQQHAVYAVAVRSSSALEDLNSASFAGQYETFLNVRSLDSVLVQIKRCWYSYFSPVVQNYARNQNISLDSLAMGVLVQGMVDADVSGVIFSKHPVTNDPDEIVINASYGLGEAIVSGLVTPDCFTISKRTGEISRELGLKEVKVLPGPEGTETADTLPEEQEAYSLSDEQVRELAGLTRHIEELQGSAVDLEFAIHDGTIYLLQVRPITT</sequence>
<evidence type="ECO:0000259" key="1">
    <source>
        <dbReference type="Pfam" id="PF01326"/>
    </source>
</evidence>
<proteinExistence type="predicted"/>